<dbReference type="Proteomes" id="UP000050761">
    <property type="component" value="Unassembled WGS sequence"/>
</dbReference>
<dbReference type="InterPro" id="IPR006201">
    <property type="entry name" value="Neur_channel"/>
</dbReference>
<keyword evidence="8" id="KW-1185">Reference proteome</keyword>
<gene>
    <name evidence="7" type="ORF">HPBE_LOCUS9744</name>
</gene>
<dbReference type="Pfam" id="PF02931">
    <property type="entry name" value="Neur_chan_LBD"/>
    <property type="match status" value="1"/>
</dbReference>
<protein>
    <submittedName>
        <fullName evidence="9">Neur_chan_LBD domain-containing protein</fullName>
    </submittedName>
</protein>
<dbReference type="AlphaFoldDB" id="A0A183FPZ1"/>
<dbReference type="WBParaSite" id="HPBE_0000974301-mRNA-1">
    <property type="protein sequence ID" value="HPBE_0000974301-mRNA-1"/>
    <property type="gene ID" value="HPBE_0000974301"/>
</dbReference>
<keyword evidence="2 5" id="KW-0812">Transmembrane</keyword>
<evidence type="ECO:0000259" key="6">
    <source>
        <dbReference type="Pfam" id="PF02931"/>
    </source>
</evidence>
<feature type="transmembrane region" description="Helical" evidence="5">
    <location>
        <begin position="177"/>
        <end position="199"/>
    </location>
</feature>
<dbReference type="SUPFAM" id="SSF63712">
    <property type="entry name" value="Nicotinic receptor ligand binding domain-like"/>
    <property type="match status" value="1"/>
</dbReference>
<evidence type="ECO:0000256" key="5">
    <source>
        <dbReference type="SAM" id="Phobius"/>
    </source>
</evidence>
<proteinExistence type="predicted"/>
<dbReference type="InterPro" id="IPR036719">
    <property type="entry name" value="Neuro-gated_channel_TM_sf"/>
</dbReference>
<dbReference type="PANTHER" id="PTHR18945">
    <property type="entry name" value="NEUROTRANSMITTER GATED ION CHANNEL"/>
    <property type="match status" value="1"/>
</dbReference>
<name>A0A183FPZ1_HELPZ</name>
<dbReference type="Gene3D" id="1.20.58.390">
    <property type="entry name" value="Neurotransmitter-gated ion-channel transmembrane domain"/>
    <property type="match status" value="1"/>
</dbReference>
<accession>A0A3P8CB57</accession>
<keyword evidence="4 5" id="KW-0472">Membrane</keyword>
<evidence type="ECO:0000313" key="8">
    <source>
        <dbReference type="Proteomes" id="UP000050761"/>
    </source>
</evidence>
<dbReference type="InterPro" id="IPR038050">
    <property type="entry name" value="Neuro_actylchol_rec"/>
</dbReference>
<dbReference type="GO" id="GO:0016020">
    <property type="term" value="C:membrane"/>
    <property type="evidence" value="ECO:0007669"/>
    <property type="project" value="UniProtKB-SubCell"/>
</dbReference>
<dbReference type="Gene3D" id="2.70.170.10">
    <property type="entry name" value="Neurotransmitter-gated ion-channel ligand-binding domain"/>
    <property type="match status" value="1"/>
</dbReference>
<organism evidence="8 9">
    <name type="scientific">Heligmosomoides polygyrus</name>
    <name type="common">Parasitic roundworm</name>
    <dbReference type="NCBI Taxonomy" id="6339"/>
    <lineage>
        <taxon>Eukaryota</taxon>
        <taxon>Metazoa</taxon>
        <taxon>Ecdysozoa</taxon>
        <taxon>Nematoda</taxon>
        <taxon>Chromadorea</taxon>
        <taxon>Rhabditida</taxon>
        <taxon>Rhabditina</taxon>
        <taxon>Rhabditomorpha</taxon>
        <taxon>Strongyloidea</taxon>
        <taxon>Heligmosomidae</taxon>
        <taxon>Heligmosomoides</taxon>
    </lineage>
</organism>
<dbReference type="OrthoDB" id="442503at2759"/>
<dbReference type="GO" id="GO:0005230">
    <property type="term" value="F:extracellular ligand-gated monoatomic ion channel activity"/>
    <property type="evidence" value="ECO:0007669"/>
    <property type="project" value="InterPro"/>
</dbReference>
<dbReference type="InterPro" id="IPR006202">
    <property type="entry name" value="Neur_chan_lig-bd"/>
</dbReference>
<accession>A0A183FPZ1</accession>
<evidence type="ECO:0000256" key="2">
    <source>
        <dbReference type="ARBA" id="ARBA00022692"/>
    </source>
</evidence>
<evidence type="ECO:0000256" key="3">
    <source>
        <dbReference type="ARBA" id="ARBA00022989"/>
    </source>
</evidence>
<keyword evidence="3 5" id="KW-1133">Transmembrane helix</keyword>
<reference evidence="7 8" key="1">
    <citation type="submission" date="2018-11" db="EMBL/GenBank/DDBJ databases">
        <authorList>
            <consortium name="Pathogen Informatics"/>
        </authorList>
    </citation>
    <scope>NUCLEOTIDE SEQUENCE [LARGE SCALE GENOMIC DNA]</scope>
</reference>
<evidence type="ECO:0000256" key="4">
    <source>
        <dbReference type="ARBA" id="ARBA00023136"/>
    </source>
</evidence>
<feature type="domain" description="Neurotransmitter-gated ion-channel ligand-binding" evidence="6">
    <location>
        <begin position="10"/>
        <end position="138"/>
    </location>
</feature>
<comment type="subcellular location">
    <subcellularLocation>
        <location evidence="1">Membrane</location>
        <topology evidence="1">Multi-pass membrane protein</topology>
    </subcellularLocation>
</comment>
<dbReference type="SUPFAM" id="SSF90112">
    <property type="entry name" value="Neurotransmitter-gated ion-channel transmembrane pore"/>
    <property type="match status" value="1"/>
</dbReference>
<sequence length="221" mass="25660">MSVDGRTILEKIWNPHACFVNSKLANIHSSPFKNIFLQIYSNGSIWHNYRIKLTGPCSNTLRTFPIDQQRCMLFYESFNHNHEQVEMEWIDTVPPITIMKGNITLPDYVLVDFSASSELRLYPPGIFNELIATFTFQRLYGFYILQVRTTFDKDIYVHFSAHSFEISSQTTFLAIDVWILSSMAFIFASLIELAVVGYLSRNGRHASIKCVFRQICKHLRL</sequence>
<evidence type="ECO:0000313" key="7">
    <source>
        <dbReference type="EMBL" id="VDO82065.1"/>
    </source>
</evidence>
<dbReference type="InterPro" id="IPR036734">
    <property type="entry name" value="Neur_chan_lig-bd_sf"/>
</dbReference>
<evidence type="ECO:0000256" key="1">
    <source>
        <dbReference type="ARBA" id="ARBA00004141"/>
    </source>
</evidence>
<reference evidence="9" key="2">
    <citation type="submission" date="2019-09" db="UniProtKB">
        <authorList>
            <consortium name="WormBaseParasite"/>
        </authorList>
    </citation>
    <scope>IDENTIFICATION</scope>
</reference>
<dbReference type="EMBL" id="UZAH01026533">
    <property type="protein sequence ID" value="VDO82065.1"/>
    <property type="molecule type" value="Genomic_DNA"/>
</dbReference>
<dbReference type="GO" id="GO:0004888">
    <property type="term" value="F:transmembrane signaling receptor activity"/>
    <property type="evidence" value="ECO:0007669"/>
    <property type="project" value="InterPro"/>
</dbReference>
<evidence type="ECO:0000313" key="9">
    <source>
        <dbReference type="WBParaSite" id="HPBE_0000974301-mRNA-1"/>
    </source>
</evidence>
<dbReference type="PRINTS" id="PR00252">
    <property type="entry name" value="NRIONCHANNEL"/>
</dbReference>